<dbReference type="EMBL" id="CP045725">
    <property type="protein sequence ID" value="QGF23214.1"/>
    <property type="molecule type" value="Genomic_DNA"/>
</dbReference>
<keyword evidence="1" id="KW-0812">Transmembrane</keyword>
<feature type="transmembrane region" description="Helical" evidence="1">
    <location>
        <begin position="26"/>
        <end position="43"/>
    </location>
</feature>
<keyword evidence="3" id="KW-1185">Reference proteome</keyword>
<dbReference type="KEGG" id="rain:Rai3103_05530"/>
<evidence type="ECO:0000313" key="3">
    <source>
        <dbReference type="Proteomes" id="UP000386847"/>
    </source>
</evidence>
<feature type="transmembrane region" description="Helical" evidence="1">
    <location>
        <begin position="84"/>
        <end position="104"/>
    </location>
</feature>
<dbReference type="InterPro" id="IPR008523">
    <property type="entry name" value="DUF805"/>
</dbReference>
<evidence type="ECO:0000313" key="2">
    <source>
        <dbReference type="EMBL" id="QGF23214.1"/>
    </source>
</evidence>
<reference evidence="2 3" key="1">
    <citation type="submission" date="2019-10" db="EMBL/GenBank/DDBJ databases">
        <title>Genomic analysis of Raineyella sp. CBA3103.</title>
        <authorList>
            <person name="Roh S.W."/>
        </authorList>
    </citation>
    <scope>NUCLEOTIDE SEQUENCE [LARGE SCALE GENOMIC DNA]</scope>
    <source>
        <strain evidence="2 3">CBA3103</strain>
    </source>
</reference>
<dbReference type="AlphaFoldDB" id="A0A5Q2FCQ7"/>
<dbReference type="GO" id="GO:0005886">
    <property type="term" value="C:plasma membrane"/>
    <property type="evidence" value="ECO:0007669"/>
    <property type="project" value="TreeGrafter"/>
</dbReference>
<protein>
    <submittedName>
        <fullName evidence="2">DUF805 domain-containing protein</fullName>
    </submittedName>
</protein>
<keyword evidence="1" id="KW-1133">Transmembrane helix</keyword>
<organism evidence="2 3">
    <name type="scientific">Raineyella fluvialis</name>
    <dbReference type="NCBI Taxonomy" id="2662261"/>
    <lineage>
        <taxon>Bacteria</taxon>
        <taxon>Bacillati</taxon>
        <taxon>Actinomycetota</taxon>
        <taxon>Actinomycetes</taxon>
        <taxon>Propionibacteriales</taxon>
        <taxon>Propionibacteriaceae</taxon>
        <taxon>Raineyella</taxon>
    </lineage>
</organism>
<proteinExistence type="predicted"/>
<dbReference type="RefSeq" id="WP_153571741.1">
    <property type="nucleotide sequence ID" value="NZ_CP045725.1"/>
</dbReference>
<gene>
    <name evidence="2" type="ORF">Rai3103_05530</name>
</gene>
<evidence type="ECO:0000256" key="1">
    <source>
        <dbReference type="SAM" id="Phobius"/>
    </source>
</evidence>
<feature type="transmembrane region" description="Helical" evidence="1">
    <location>
        <begin position="49"/>
        <end position="72"/>
    </location>
</feature>
<accession>A0A5Q2FCQ7</accession>
<dbReference type="PANTHER" id="PTHR34980:SF2">
    <property type="entry name" value="INNER MEMBRANE PROTEIN YHAH-RELATED"/>
    <property type="match status" value="1"/>
</dbReference>
<dbReference type="Proteomes" id="UP000386847">
    <property type="component" value="Chromosome"/>
</dbReference>
<sequence length="138" mass="14855">MGFSEAITTGFRKYVDFSGRATRAEFWYWVLFAFVVDVVASILDNVLGLGQMPVISGLVSLALLLPGIAVAVRRLHDLGRSGWVVLLNLVPVLGGLFLIFAFYIKDSQAADNAYGPNPKAAVPAADAETVEQDQVPTV</sequence>
<dbReference type="PANTHER" id="PTHR34980">
    <property type="entry name" value="INNER MEMBRANE PROTEIN-RELATED-RELATED"/>
    <property type="match status" value="1"/>
</dbReference>
<dbReference type="Pfam" id="PF05656">
    <property type="entry name" value="DUF805"/>
    <property type="match status" value="1"/>
</dbReference>
<keyword evidence="1" id="KW-0472">Membrane</keyword>
<name>A0A5Q2FCQ7_9ACTN</name>